<proteinExistence type="predicted"/>
<dbReference type="Proteomes" id="UP001530400">
    <property type="component" value="Unassembled WGS sequence"/>
</dbReference>
<organism evidence="1 2">
    <name type="scientific">Cyclotella atomus</name>
    <dbReference type="NCBI Taxonomy" id="382360"/>
    <lineage>
        <taxon>Eukaryota</taxon>
        <taxon>Sar</taxon>
        <taxon>Stramenopiles</taxon>
        <taxon>Ochrophyta</taxon>
        <taxon>Bacillariophyta</taxon>
        <taxon>Coscinodiscophyceae</taxon>
        <taxon>Thalassiosirophycidae</taxon>
        <taxon>Stephanodiscales</taxon>
        <taxon>Stephanodiscaceae</taxon>
        <taxon>Cyclotella</taxon>
    </lineage>
</organism>
<reference evidence="1 2" key="1">
    <citation type="submission" date="2024-10" db="EMBL/GenBank/DDBJ databases">
        <title>Updated reference genomes for cyclostephanoid diatoms.</title>
        <authorList>
            <person name="Roberts W.R."/>
            <person name="Alverson A.J."/>
        </authorList>
    </citation>
    <scope>NUCLEOTIDE SEQUENCE [LARGE SCALE GENOMIC DNA]</scope>
    <source>
        <strain evidence="1 2">AJA010-31</strain>
    </source>
</reference>
<protein>
    <submittedName>
        <fullName evidence="1">Uncharacterized protein</fullName>
    </submittedName>
</protein>
<accession>A0ABD3N2C3</accession>
<sequence>MKFTAPTSIPRLTAKAITSVDNFEEIESMLPTAQEIMDDLSERSDIKEDERTFHRKGSMDNLKELLMMLERDSIDNKSASLKS</sequence>
<comment type="caution">
    <text evidence="1">The sequence shown here is derived from an EMBL/GenBank/DDBJ whole genome shotgun (WGS) entry which is preliminary data.</text>
</comment>
<gene>
    <name evidence="1" type="ORF">ACHAWO_000857</name>
</gene>
<dbReference type="EMBL" id="JALLPJ020001335">
    <property type="protein sequence ID" value="KAL3769211.1"/>
    <property type="molecule type" value="Genomic_DNA"/>
</dbReference>
<name>A0ABD3N2C3_9STRA</name>
<keyword evidence="2" id="KW-1185">Reference proteome</keyword>
<dbReference type="AlphaFoldDB" id="A0ABD3N2C3"/>
<evidence type="ECO:0000313" key="1">
    <source>
        <dbReference type="EMBL" id="KAL3769211.1"/>
    </source>
</evidence>
<evidence type="ECO:0000313" key="2">
    <source>
        <dbReference type="Proteomes" id="UP001530400"/>
    </source>
</evidence>